<dbReference type="eggNOG" id="COG0835">
    <property type="taxonomic scope" value="Bacteria"/>
</dbReference>
<feature type="domain" description="CheW-like" evidence="1">
    <location>
        <begin position="21"/>
        <end position="164"/>
    </location>
</feature>
<dbReference type="OrthoDB" id="572144at2"/>
<dbReference type="Gene3D" id="2.40.50.180">
    <property type="entry name" value="CheA-289, Domain 4"/>
    <property type="match status" value="1"/>
</dbReference>
<protein>
    <submittedName>
        <fullName evidence="2">CheW domain protein</fullName>
    </submittedName>
</protein>
<reference evidence="3" key="1">
    <citation type="journal article" date="2013" name="Proc. Natl. Acad. Sci. U.S.A.">
        <title>Improving the coverage of the cyanobacterial phylum using diversity-driven genome sequencing.</title>
        <authorList>
            <person name="Shih P.M."/>
            <person name="Wu D."/>
            <person name="Latifi A."/>
            <person name="Axen S.D."/>
            <person name="Fewer D.P."/>
            <person name="Talla E."/>
            <person name="Calteau A."/>
            <person name="Cai F."/>
            <person name="Tandeau de Marsac N."/>
            <person name="Rippka R."/>
            <person name="Herdman M."/>
            <person name="Sivonen K."/>
            <person name="Coursin T."/>
            <person name="Laurent T."/>
            <person name="Goodwin L."/>
            <person name="Nolan M."/>
            <person name="Davenport K.W."/>
            <person name="Han C.S."/>
            <person name="Rubin E.M."/>
            <person name="Eisen J.A."/>
            <person name="Woyke T."/>
            <person name="Gugger M."/>
            <person name="Kerfeld C.A."/>
        </authorList>
    </citation>
    <scope>NUCLEOTIDE SEQUENCE [LARGE SCALE GENOMIC DNA]</scope>
    <source>
        <strain evidence="3">ATCC 29371 / PCC 7437</strain>
    </source>
</reference>
<dbReference type="GO" id="GO:0007165">
    <property type="term" value="P:signal transduction"/>
    <property type="evidence" value="ECO:0007669"/>
    <property type="project" value="InterPro"/>
</dbReference>
<dbReference type="HOGENOM" id="CLU_129738_0_0_3"/>
<gene>
    <name evidence="2" type="ordered locus">Sta7437_4066</name>
</gene>
<dbReference type="SUPFAM" id="SSF50341">
    <property type="entry name" value="CheW-like"/>
    <property type="match status" value="1"/>
</dbReference>
<dbReference type="PROSITE" id="PS50851">
    <property type="entry name" value="CHEW"/>
    <property type="match status" value="1"/>
</dbReference>
<dbReference type="Proteomes" id="UP000010473">
    <property type="component" value="Chromosome"/>
</dbReference>
<dbReference type="EMBL" id="CP003653">
    <property type="protein sequence ID" value="AFZ37543.1"/>
    <property type="molecule type" value="Genomic_DNA"/>
</dbReference>
<keyword evidence="3" id="KW-1185">Reference proteome</keyword>
<dbReference type="InterPro" id="IPR002545">
    <property type="entry name" value="CheW-lke_dom"/>
</dbReference>
<dbReference type="AlphaFoldDB" id="K9XYD2"/>
<dbReference type="STRING" id="111780.Sta7437_4066"/>
<accession>K9XYD2</accession>
<dbReference type="Gene3D" id="2.30.30.40">
    <property type="entry name" value="SH3 Domains"/>
    <property type="match status" value="1"/>
</dbReference>
<dbReference type="RefSeq" id="WP_015195197.1">
    <property type="nucleotide sequence ID" value="NC_019748.1"/>
</dbReference>
<sequence length="164" mass="18728">MLNLFSPRQRLFNKTDSAQASLRAIIFSIKDYWFALPIEAVIKILPCPPINSPSKEGISIVDLEDRTITVVDLLYKLNHLEEGNEIEKICGLQRFLILTMTQTEEIFGLLVEHSPTLIDIPLNSIRTVPLSYRHVIELNFVKQMAILTDTQEHKLLKVFLLGTV</sequence>
<evidence type="ECO:0000313" key="3">
    <source>
        <dbReference type="Proteomes" id="UP000010473"/>
    </source>
</evidence>
<name>K9XYD2_STAC7</name>
<organism evidence="2 3">
    <name type="scientific">Stanieria cyanosphaera (strain ATCC 29371 / PCC 7437)</name>
    <dbReference type="NCBI Taxonomy" id="111780"/>
    <lineage>
        <taxon>Bacteria</taxon>
        <taxon>Bacillati</taxon>
        <taxon>Cyanobacteriota</taxon>
        <taxon>Cyanophyceae</taxon>
        <taxon>Pleurocapsales</taxon>
        <taxon>Dermocarpellaceae</taxon>
        <taxon>Stanieria</taxon>
    </lineage>
</organism>
<dbReference type="InterPro" id="IPR036061">
    <property type="entry name" value="CheW-like_dom_sf"/>
</dbReference>
<dbReference type="Pfam" id="PF01584">
    <property type="entry name" value="CheW"/>
    <property type="match status" value="1"/>
</dbReference>
<evidence type="ECO:0000313" key="2">
    <source>
        <dbReference type="EMBL" id="AFZ37543.1"/>
    </source>
</evidence>
<proteinExistence type="predicted"/>
<evidence type="ECO:0000259" key="1">
    <source>
        <dbReference type="PROSITE" id="PS50851"/>
    </source>
</evidence>
<dbReference type="GO" id="GO:0006935">
    <property type="term" value="P:chemotaxis"/>
    <property type="evidence" value="ECO:0007669"/>
    <property type="project" value="InterPro"/>
</dbReference>
<dbReference type="KEGG" id="scs:Sta7437_4066"/>